<dbReference type="PROSITE" id="PS51278">
    <property type="entry name" value="GATASE_TYPE_2"/>
    <property type="match status" value="1"/>
</dbReference>
<comment type="caution">
    <text evidence="2">The sequence shown here is derived from an EMBL/GenBank/DDBJ whole genome shotgun (WGS) entry which is preliminary data.</text>
</comment>
<dbReference type="EMBL" id="BARS01054941">
    <property type="protein sequence ID" value="GAG52641.1"/>
    <property type="molecule type" value="Genomic_DNA"/>
</dbReference>
<reference evidence="2" key="1">
    <citation type="journal article" date="2014" name="Front. Microbiol.">
        <title>High frequency of phylogenetically diverse reductive dehalogenase-homologous genes in deep subseafloor sedimentary metagenomes.</title>
        <authorList>
            <person name="Kawai M."/>
            <person name="Futagami T."/>
            <person name="Toyoda A."/>
            <person name="Takaki Y."/>
            <person name="Nishi S."/>
            <person name="Hori S."/>
            <person name="Arai W."/>
            <person name="Tsubouchi T."/>
            <person name="Morono Y."/>
            <person name="Uchiyama I."/>
            <person name="Ito T."/>
            <person name="Fujiyama A."/>
            <person name="Inagaki F."/>
            <person name="Takami H."/>
        </authorList>
    </citation>
    <scope>NUCLEOTIDE SEQUENCE</scope>
    <source>
        <strain evidence="2">Expedition CK06-06</strain>
    </source>
</reference>
<protein>
    <recommendedName>
        <fullName evidence="1">Glutamine amidotransferase type-2 domain-containing protein</fullName>
    </recommendedName>
</protein>
<feature type="domain" description="Glutamine amidotransferase type-2" evidence="1">
    <location>
        <begin position="1"/>
        <end position="185"/>
    </location>
</feature>
<organism evidence="2">
    <name type="scientific">marine sediment metagenome</name>
    <dbReference type="NCBI Taxonomy" id="412755"/>
    <lineage>
        <taxon>unclassified sequences</taxon>
        <taxon>metagenomes</taxon>
        <taxon>ecological metagenomes</taxon>
    </lineage>
</organism>
<dbReference type="InterPro" id="IPR033738">
    <property type="entry name" value="AsnB_N"/>
</dbReference>
<dbReference type="PANTHER" id="PTHR43284:SF1">
    <property type="entry name" value="ASPARAGINE SYNTHETASE"/>
    <property type="match status" value="1"/>
</dbReference>
<dbReference type="InterPro" id="IPR051786">
    <property type="entry name" value="ASN_synthetase/amidase"/>
</dbReference>
<dbReference type="GO" id="GO:0005829">
    <property type="term" value="C:cytosol"/>
    <property type="evidence" value="ECO:0007669"/>
    <property type="project" value="TreeGrafter"/>
</dbReference>
<dbReference type="InterPro" id="IPR029055">
    <property type="entry name" value="Ntn_hydrolases_N"/>
</dbReference>
<feature type="non-terminal residue" evidence="2">
    <location>
        <position position="1"/>
    </location>
</feature>
<dbReference type="InterPro" id="IPR017932">
    <property type="entry name" value="GATase_2_dom"/>
</dbReference>
<dbReference type="CDD" id="cd00712">
    <property type="entry name" value="AsnB"/>
    <property type="match status" value="1"/>
</dbReference>
<dbReference type="Gene3D" id="3.60.20.10">
    <property type="entry name" value="Glutamine Phosphoribosylpyrophosphate, subunit 1, domain 1"/>
    <property type="match status" value="1"/>
</dbReference>
<dbReference type="Pfam" id="PF13537">
    <property type="entry name" value="GATase_7"/>
    <property type="match status" value="1"/>
</dbReference>
<proteinExistence type="predicted"/>
<name>X0ZX52_9ZZZZ</name>
<dbReference type="PANTHER" id="PTHR43284">
    <property type="entry name" value="ASPARAGINE SYNTHETASE (GLUTAMINE-HYDROLYZING)"/>
    <property type="match status" value="1"/>
</dbReference>
<accession>X0ZX52</accession>
<gene>
    <name evidence="2" type="ORF">S01H1_81228</name>
</gene>
<evidence type="ECO:0000313" key="2">
    <source>
        <dbReference type="EMBL" id="GAG52641.1"/>
    </source>
</evidence>
<feature type="non-terminal residue" evidence="2">
    <location>
        <position position="212"/>
    </location>
</feature>
<dbReference type="SUPFAM" id="SSF56235">
    <property type="entry name" value="N-terminal nucleophile aminohydrolases (Ntn hydrolases)"/>
    <property type="match status" value="1"/>
</dbReference>
<sequence length="212" mass="25085">SGVFLDNNISLGHQRLSIIDLSEKGRQPIFNEDKSLCLIFNGEIYNFQELRNDLEKKGHKFFSKTDSEVVIHLYEEHGEDCLQYLNGIFAFAIWDIKKKELFLARDRIGIKPLYYYIDPPQTTRRIKRFVFSSEIKAILEHDIKREINLEALNHYFRLLYVPAPLTMFKNIYKLPQGHWLKLRAGSARGEVKIERYWDINDFKDIGSKEEII</sequence>
<dbReference type="AlphaFoldDB" id="X0ZX52"/>
<evidence type="ECO:0000259" key="1">
    <source>
        <dbReference type="PROSITE" id="PS51278"/>
    </source>
</evidence>